<comment type="caution">
    <text evidence="1">The sequence shown here is derived from an EMBL/GenBank/DDBJ whole genome shotgun (WGS) entry which is preliminary data.</text>
</comment>
<reference evidence="1" key="2">
    <citation type="submission" date="2020-11" db="EMBL/GenBank/DDBJ databases">
        <authorList>
            <person name="McCartney M.A."/>
            <person name="Auch B."/>
            <person name="Kono T."/>
            <person name="Mallez S."/>
            <person name="Becker A."/>
            <person name="Gohl D.M."/>
            <person name="Silverstein K.A.T."/>
            <person name="Koren S."/>
            <person name="Bechman K.B."/>
            <person name="Herman A."/>
            <person name="Abrahante J.E."/>
            <person name="Garbe J."/>
        </authorList>
    </citation>
    <scope>NUCLEOTIDE SEQUENCE</scope>
    <source>
        <strain evidence="1">Duluth1</strain>
        <tissue evidence="1">Whole animal</tissue>
    </source>
</reference>
<protein>
    <submittedName>
        <fullName evidence="1">Uncharacterized protein</fullName>
    </submittedName>
</protein>
<gene>
    <name evidence="1" type="ORF">DPMN_161237</name>
</gene>
<reference evidence="1" key="1">
    <citation type="journal article" date="2019" name="bioRxiv">
        <title>The Genome of the Zebra Mussel, Dreissena polymorpha: A Resource for Invasive Species Research.</title>
        <authorList>
            <person name="McCartney M.A."/>
            <person name="Auch B."/>
            <person name="Kono T."/>
            <person name="Mallez S."/>
            <person name="Zhang Y."/>
            <person name="Obille A."/>
            <person name="Becker A."/>
            <person name="Abrahante J.E."/>
            <person name="Garbe J."/>
            <person name="Badalamenti J.P."/>
            <person name="Herman A."/>
            <person name="Mangelson H."/>
            <person name="Liachko I."/>
            <person name="Sullivan S."/>
            <person name="Sone E.D."/>
            <person name="Koren S."/>
            <person name="Silverstein K.A.T."/>
            <person name="Beckman K.B."/>
            <person name="Gohl D.M."/>
        </authorList>
    </citation>
    <scope>NUCLEOTIDE SEQUENCE</scope>
    <source>
        <strain evidence="1">Duluth1</strain>
        <tissue evidence="1">Whole animal</tissue>
    </source>
</reference>
<evidence type="ECO:0000313" key="1">
    <source>
        <dbReference type="EMBL" id="KAH3783302.1"/>
    </source>
</evidence>
<dbReference type="EMBL" id="JAIWYP010000008">
    <property type="protein sequence ID" value="KAH3783302.1"/>
    <property type="molecule type" value="Genomic_DNA"/>
</dbReference>
<dbReference type="Proteomes" id="UP000828390">
    <property type="component" value="Unassembled WGS sequence"/>
</dbReference>
<name>A0A9D4ESS0_DREPO</name>
<dbReference type="AlphaFoldDB" id="A0A9D4ESS0"/>
<accession>A0A9D4ESS0</accession>
<proteinExistence type="predicted"/>
<evidence type="ECO:0000313" key="2">
    <source>
        <dbReference type="Proteomes" id="UP000828390"/>
    </source>
</evidence>
<organism evidence="1 2">
    <name type="scientific">Dreissena polymorpha</name>
    <name type="common">Zebra mussel</name>
    <name type="synonym">Mytilus polymorpha</name>
    <dbReference type="NCBI Taxonomy" id="45954"/>
    <lineage>
        <taxon>Eukaryota</taxon>
        <taxon>Metazoa</taxon>
        <taxon>Spiralia</taxon>
        <taxon>Lophotrochozoa</taxon>
        <taxon>Mollusca</taxon>
        <taxon>Bivalvia</taxon>
        <taxon>Autobranchia</taxon>
        <taxon>Heteroconchia</taxon>
        <taxon>Euheterodonta</taxon>
        <taxon>Imparidentia</taxon>
        <taxon>Neoheterodontei</taxon>
        <taxon>Myida</taxon>
        <taxon>Dreissenoidea</taxon>
        <taxon>Dreissenidae</taxon>
        <taxon>Dreissena</taxon>
    </lineage>
</organism>
<keyword evidence="2" id="KW-1185">Reference proteome</keyword>
<sequence>MGLMSLANSCQEILCLLMRSDLKSLHYMDTLHSNTLDSPVLASTLHDRLIVISYFQPDIVVLIIGTNDIYDSVCSINSVANTVQDMGGRSKTPTLVLSERMKWYQTAELACGVSKGFGRFLPKKETLQQTVATFPAGDNTSCIKTSEH</sequence>